<dbReference type="SUPFAM" id="SSF46689">
    <property type="entry name" value="Homeodomain-like"/>
    <property type="match status" value="1"/>
</dbReference>
<protein>
    <submittedName>
        <fullName evidence="4">TetR/AcrR family transcriptional regulator</fullName>
    </submittedName>
</protein>
<evidence type="ECO:0000313" key="5">
    <source>
        <dbReference type="Proteomes" id="UP001147700"/>
    </source>
</evidence>
<dbReference type="InterPro" id="IPR009057">
    <property type="entry name" value="Homeodomain-like_sf"/>
</dbReference>
<dbReference type="Gene3D" id="1.10.357.10">
    <property type="entry name" value="Tetracycline Repressor, domain 2"/>
    <property type="match status" value="1"/>
</dbReference>
<comment type="caution">
    <text evidence="4">The sequence shown here is derived from an EMBL/GenBank/DDBJ whole genome shotgun (WGS) entry which is preliminary data.</text>
</comment>
<feature type="domain" description="HTH tetR-type" evidence="3">
    <location>
        <begin position="4"/>
        <end position="64"/>
    </location>
</feature>
<dbReference type="InterPro" id="IPR001647">
    <property type="entry name" value="HTH_TetR"/>
</dbReference>
<accession>A0ABT4RQ52</accession>
<evidence type="ECO:0000313" key="4">
    <source>
        <dbReference type="EMBL" id="MDA0140685.1"/>
    </source>
</evidence>
<evidence type="ECO:0000256" key="2">
    <source>
        <dbReference type="PROSITE-ProRule" id="PRU00335"/>
    </source>
</evidence>
<dbReference type="RefSeq" id="WP_202958272.1">
    <property type="nucleotide sequence ID" value="NZ_JAPCID010000043.1"/>
</dbReference>
<keyword evidence="1 2" id="KW-0238">DNA-binding</keyword>
<dbReference type="Pfam" id="PF00440">
    <property type="entry name" value="TetR_N"/>
    <property type="match status" value="1"/>
</dbReference>
<sequence>MAGVNPRQRLLDAVIDHIAQRGVSDLSLRELAAAIGSSHRMLIHHFGGREGLLVAVVQEVEARQRALLDTVVPPDPAASPGDAMRAWWKHISHQALWANERLFFELYGQALQGRPGTTALLDGIIDGWLEPAASIFRQLGFRDSDAAARLGIAVTRGLLLDLLATREVERVDAAMDVHIAALEALMTLQAGRALG</sequence>
<dbReference type="Proteomes" id="UP001147700">
    <property type="component" value="Unassembled WGS sequence"/>
</dbReference>
<evidence type="ECO:0000256" key="1">
    <source>
        <dbReference type="ARBA" id="ARBA00023125"/>
    </source>
</evidence>
<organism evidence="4 5">
    <name type="scientific">Solirubrobacter deserti</name>
    <dbReference type="NCBI Taxonomy" id="2282478"/>
    <lineage>
        <taxon>Bacteria</taxon>
        <taxon>Bacillati</taxon>
        <taxon>Actinomycetota</taxon>
        <taxon>Thermoleophilia</taxon>
        <taxon>Solirubrobacterales</taxon>
        <taxon>Solirubrobacteraceae</taxon>
        <taxon>Solirubrobacter</taxon>
    </lineage>
</organism>
<keyword evidence="5" id="KW-1185">Reference proteome</keyword>
<dbReference type="EMBL" id="JAPCID010000043">
    <property type="protein sequence ID" value="MDA0140685.1"/>
    <property type="molecule type" value="Genomic_DNA"/>
</dbReference>
<feature type="DNA-binding region" description="H-T-H motif" evidence="2">
    <location>
        <begin position="27"/>
        <end position="46"/>
    </location>
</feature>
<reference evidence="4" key="1">
    <citation type="submission" date="2022-10" db="EMBL/GenBank/DDBJ databases">
        <title>The WGS of Solirubrobacter sp. CPCC 204708.</title>
        <authorList>
            <person name="Jiang Z."/>
        </authorList>
    </citation>
    <scope>NUCLEOTIDE SEQUENCE</scope>
    <source>
        <strain evidence="4">CPCC 204708</strain>
    </source>
</reference>
<dbReference type="PANTHER" id="PTHR30055:SF226">
    <property type="entry name" value="HTH-TYPE TRANSCRIPTIONAL REGULATOR PKSA"/>
    <property type="match status" value="1"/>
</dbReference>
<proteinExistence type="predicted"/>
<evidence type="ECO:0000259" key="3">
    <source>
        <dbReference type="PROSITE" id="PS50977"/>
    </source>
</evidence>
<name>A0ABT4RQ52_9ACTN</name>
<dbReference type="PANTHER" id="PTHR30055">
    <property type="entry name" value="HTH-TYPE TRANSCRIPTIONAL REGULATOR RUTR"/>
    <property type="match status" value="1"/>
</dbReference>
<gene>
    <name evidence="4" type="ORF">OJ962_24520</name>
</gene>
<dbReference type="PROSITE" id="PS50977">
    <property type="entry name" value="HTH_TETR_2"/>
    <property type="match status" value="1"/>
</dbReference>
<dbReference type="InterPro" id="IPR050109">
    <property type="entry name" value="HTH-type_TetR-like_transc_reg"/>
</dbReference>